<dbReference type="EMBL" id="LR778175">
    <property type="protein sequence ID" value="CAB1277421.1"/>
    <property type="molecule type" value="Genomic_DNA"/>
</dbReference>
<proteinExistence type="predicted"/>
<dbReference type="KEGG" id="ntg:NSCAC_1660"/>
<name>A0A7G1QBS3_9GAMM</name>
<accession>A0A7G1QBS3</accession>
<dbReference type="Proteomes" id="UP000516072">
    <property type="component" value="Chromosome"/>
</dbReference>
<sequence length="299" mass="33626">MKNILNIIILTLFSYNVFATVPENGWWWNPQHLGGGYDIKIENNALFITTFIYNQQGQPIWYSGRANNIGSSENTITIDFFESKEGAYSNYTDVTVQSSTHPSMQSTLSFIDENHGTITTQNQLISIERFYFNSSKGIAKMLGAWSVNLPYIKRENGIIGFADIVLFSQIDNHQIVDRDSRTIISQTNIPNVYVSLNKTSDKQYLAIVGILQSLNSFSGIATIVNNTASVDQMNNMLQNNGTLMLGYRSESIRNLDITYPLPPLQDQEISTMSVLLNKLAKSIDSILLNKVTYLNAIQH</sequence>
<protein>
    <submittedName>
        <fullName evidence="1">Uncharacterized protein</fullName>
    </submittedName>
</protein>
<organism evidence="1 2">
    <name type="scientific">Candidatus Nitrosacidococcus tergens</name>
    <dbReference type="NCBI Taxonomy" id="553981"/>
    <lineage>
        <taxon>Bacteria</taxon>
        <taxon>Pseudomonadati</taxon>
        <taxon>Pseudomonadota</taxon>
        <taxon>Gammaproteobacteria</taxon>
        <taxon>Chromatiales</taxon>
        <taxon>Chromatiaceae</taxon>
        <taxon>Candidatus Nitrosacidococcus</taxon>
    </lineage>
</organism>
<gene>
    <name evidence="1" type="ORF">NSCAC_1660</name>
</gene>
<dbReference type="AlphaFoldDB" id="A0A7G1QBS3"/>
<keyword evidence="2" id="KW-1185">Reference proteome</keyword>
<reference evidence="1 2" key="1">
    <citation type="submission" date="2020-03" db="EMBL/GenBank/DDBJ databases">
        <authorList>
            <person name="Picone N."/>
        </authorList>
    </citation>
    <scope>NUCLEOTIDE SEQUENCE [LARGE SCALE GENOMIC DNA]</scope>
    <source>
        <strain evidence="1">NSCAC1</strain>
    </source>
</reference>
<evidence type="ECO:0000313" key="1">
    <source>
        <dbReference type="EMBL" id="CAB1277421.1"/>
    </source>
</evidence>
<dbReference type="RefSeq" id="WP_197744313.1">
    <property type="nucleotide sequence ID" value="NZ_LR778175.1"/>
</dbReference>
<evidence type="ECO:0000313" key="2">
    <source>
        <dbReference type="Proteomes" id="UP000516072"/>
    </source>
</evidence>